<sequence>MADLRSPLEVPEALRAIPSCEDPRQLTEWEFAVSDYLSPHHALFTSFERYFEYRTILFQMTRQLLPAYFSKQYDTVLEVGCGFGFHLLMMRPYAKRHIGVDIPGKYEGYVQADFQSSIEQADYLLNKSFGFGVELLGAYPDQLGMLADDSIDFMFSWCLLEHIPELAASAREWRRVLKPGGIMFHVVPTVLNAVESLLRTNLVEEPVTMNIRRLLSGVPVPGTLVAPECHSEYISSFSQQFDVYTGDSYAKHFLRNGFTLEANVMIRDFENAMVFCKI</sequence>
<dbReference type="PANTHER" id="PTHR43861">
    <property type="entry name" value="TRANS-ACONITATE 2-METHYLTRANSFERASE-RELATED"/>
    <property type="match status" value="1"/>
</dbReference>
<evidence type="ECO:0000259" key="1">
    <source>
        <dbReference type="Pfam" id="PF08241"/>
    </source>
</evidence>
<dbReference type="Gene3D" id="3.40.50.150">
    <property type="entry name" value="Vaccinia Virus protein VP39"/>
    <property type="match status" value="1"/>
</dbReference>
<evidence type="ECO:0000313" key="2">
    <source>
        <dbReference type="EMBL" id="SBW10868.1"/>
    </source>
</evidence>
<dbReference type="PANTHER" id="PTHR43861:SF1">
    <property type="entry name" value="TRANS-ACONITATE 2-METHYLTRANSFERASE"/>
    <property type="match status" value="1"/>
</dbReference>
<dbReference type="InterPro" id="IPR013216">
    <property type="entry name" value="Methyltransf_11"/>
</dbReference>
<dbReference type="Pfam" id="PF08241">
    <property type="entry name" value="Methyltransf_11"/>
    <property type="match status" value="1"/>
</dbReference>
<dbReference type="CDD" id="cd02440">
    <property type="entry name" value="AdoMet_MTases"/>
    <property type="match status" value="1"/>
</dbReference>
<dbReference type="SUPFAM" id="SSF53335">
    <property type="entry name" value="S-adenosyl-L-methionine-dependent methyltransferases"/>
    <property type="match status" value="1"/>
</dbReference>
<dbReference type="EMBL" id="FLUQ01000007">
    <property type="protein sequence ID" value="SBW10868.1"/>
    <property type="molecule type" value="Genomic_DNA"/>
</dbReference>
<feature type="domain" description="Methyltransferase type 11" evidence="1">
    <location>
        <begin position="77"/>
        <end position="184"/>
    </location>
</feature>
<protein>
    <recommendedName>
        <fullName evidence="1">Methyltransferase type 11 domain-containing protein</fullName>
    </recommendedName>
</protein>
<name>A0A212KGX7_9DELT</name>
<reference evidence="2" key="1">
    <citation type="submission" date="2016-04" db="EMBL/GenBank/DDBJ databases">
        <authorList>
            <person name="Evans L.H."/>
            <person name="Alamgir A."/>
            <person name="Owens N."/>
            <person name="Weber N.D."/>
            <person name="Virtaneva K."/>
            <person name="Barbian K."/>
            <person name="Babar A."/>
            <person name="Rosenke K."/>
        </authorList>
    </citation>
    <scope>NUCLEOTIDE SEQUENCE</scope>
    <source>
        <strain evidence="2">86</strain>
    </source>
</reference>
<dbReference type="GO" id="GO:0008757">
    <property type="term" value="F:S-adenosylmethionine-dependent methyltransferase activity"/>
    <property type="evidence" value="ECO:0007669"/>
    <property type="project" value="InterPro"/>
</dbReference>
<organism evidence="2">
    <name type="scientific">uncultured delta proteobacterium</name>
    <dbReference type="NCBI Taxonomy" id="34034"/>
    <lineage>
        <taxon>Bacteria</taxon>
        <taxon>Deltaproteobacteria</taxon>
        <taxon>environmental samples</taxon>
    </lineage>
</organism>
<dbReference type="AlphaFoldDB" id="A0A212KGX7"/>
<accession>A0A212KGX7</accession>
<gene>
    <name evidence="2" type="ORF">KL86DPRO_70070</name>
</gene>
<dbReference type="InterPro" id="IPR029063">
    <property type="entry name" value="SAM-dependent_MTases_sf"/>
</dbReference>
<proteinExistence type="predicted"/>